<dbReference type="OrthoDB" id="94039at2759"/>
<dbReference type="AlphaFoldDB" id="A0A5C3N8H7"/>
<dbReference type="Proteomes" id="UP000305948">
    <property type="component" value="Unassembled WGS sequence"/>
</dbReference>
<dbReference type="STRING" id="5364.A0A5C3N8H7"/>
<dbReference type="Pfam" id="PF12697">
    <property type="entry name" value="Abhydrolase_6"/>
    <property type="match status" value="1"/>
</dbReference>
<evidence type="ECO:0000313" key="3">
    <source>
        <dbReference type="EMBL" id="TFK53117.1"/>
    </source>
</evidence>
<dbReference type="SUPFAM" id="SSF53474">
    <property type="entry name" value="alpha/beta-Hydrolases"/>
    <property type="match status" value="1"/>
</dbReference>
<name>A0A5C3N8H7_9AGAM</name>
<organism evidence="3 4">
    <name type="scientific">Heliocybe sulcata</name>
    <dbReference type="NCBI Taxonomy" id="5364"/>
    <lineage>
        <taxon>Eukaryota</taxon>
        <taxon>Fungi</taxon>
        <taxon>Dikarya</taxon>
        <taxon>Basidiomycota</taxon>
        <taxon>Agaricomycotina</taxon>
        <taxon>Agaricomycetes</taxon>
        <taxon>Gloeophyllales</taxon>
        <taxon>Gloeophyllaceae</taxon>
        <taxon>Heliocybe</taxon>
    </lineage>
</organism>
<evidence type="ECO:0000259" key="2">
    <source>
        <dbReference type="Pfam" id="PF12697"/>
    </source>
</evidence>
<accession>A0A5C3N8H7</accession>
<dbReference type="Gene3D" id="3.40.50.1820">
    <property type="entry name" value="alpha/beta hydrolase"/>
    <property type="match status" value="1"/>
</dbReference>
<evidence type="ECO:0000313" key="4">
    <source>
        <dbReference type="Proteomes" id="UP000305948"/>
    </source>
</evidence>
<keyword evidence="4" id="KW-1185">Reference proteome</keyword>
<evidence type="ECO:0000256" key="1">
    <source>
        <dbReference type="SAM" id="MobiDB-lite"/>
    </source>
</evidence>
<dbReference type="EMBL" id="ML213508">
    <property type="protein sequence ID" value="TFK53117.1"/>
    <property type="molecule type" value="Genomic_DNA"/>
</dbReference>
<feature type="region of interest" description="Disordered" evidence="1">
    <location>
        <begin position="10"/>
        <end position="30"/>
    </location>
</feature>
<protein>
    <recommendedName>
        <fullName evidence="2">AB hydrolase-1 domain-containing protein</fullName>
    </recommendedName>
</protein>
<feature type="domain" description="AB hydrolase-1" evidence="2">
    <location>
        <begin position="189"/>
        <end position="486"/>
    </location>
</feature>
<gene>
    <name evidence="3" type="ORF">OE88DRAFT_1734064</name>
</gene>
<proteinExistence type="predicted"/>
<sequence length="510" mass="57012">MVPSACDLLDAADAPTCSPPTDTAPYPNPPYPSCTSLPSVPFPVTPFPVRPSVNPRAMRPLAHPPADMLVKAREEVRERTKELKQRQRRPDWCDGLGWELSTHVIPAAWGRCTPLIPEPSLSSSPYSTATRRERVWETADELMQLKRSHVEGTLGKEDEDERVLWLVVNRYAPRRGDSRKGNAVKGITLLFAHAIGFPKEIWEPTIRRFLSSNDLHSRYPAVEEIWCIESVQNGDSAFLNQGNLGGLYDWQDNARDILTFLASYLPHSSCSLDLPLFLERVTDGLACDRSIQGFSDRSLVAVGHSFGGCTSALAARFRPSLFSAVVLVDPVIIPNGCYHERIMKEMVRGAVGRREGWRSREEAARLLYASPFFAAWDKEALDVYLECGLLEDCATGVVRLKMSGIQEAILFTDTRVPAETFELLSSLPPSVALHWVLPGRPAELGRREMAERVWRRREGGRVGNGSSVVRRASHLIVQECPAELAAVLGDFLEEKFGLREKKRRRVHALL</sequence>
<dbReference type="InterPro" id="IPR029058">
    <property type="entry name" value="AB_hydrolase_fold"/>
</dbReference>
<dbReference type="InterPro" id="IPR000073">
    <property type="entry name" value="AB_hydrolase_1"/>
</dbReference>
<reference evidence="3 4" key="1">
    <citation type="journal article" date="2019" name="Nat. Ecol. Evol.">
        <title>Megaphylogeny resolves global patterns of mushroom evolution.</title>
        <authorList>
            <person name="Varga T."/>
            <person name="Krizsan K."/>
            <person name="Foldi C."/>
            <person name="Dima B."/>
            <person name="Sanchez-Garcia M."/>
            <person name="Sanchez-Ramirez S."/>
            <person name="Szollosi G.J."/>
            <person name="Szarkandi J.G."/>
            <person name="Papp V."/>
            <person name="Albert L."/>
            <person name="Andreopoulos W."/>
            <person name="Angelini C."/>
            <person name="Antonin V."/>
            <person name="Barry K.W."/>
            <person name="Bougher N.L."/>
            <person name="Buchanan P."/>
            <person name="Buyck B."/>
            <person name="Bense V."/>
            <person name="Catcheside P."/>
            <person name="Chovatia M."/>
            <person name="Cooper J."/>
            <person name="Damon W."/>
            <person name="Desjardin D."/>
            <person name="Finy P."/>
            <person name="Geml J."/>
            <person name="Haridas S."/>
            <person name="Hughes K."/>
            <person name="Justo A."/>
            <person name="Karasinski D."/>
            <person name="Kautmanova I."/>
            <person name="Kiss B."/>
            <person name="Kocsube S."/>
            <person name="Kotiranta H."/>
            <person name="LaButti K.M."/>
            <person name="Lechner B.E."/>
            <person name="Liimatainen K."/>
            <person name="Lipzen A."/>
            <person name="Lukacs Z."/>
            <person name="Mihaltcheva S."/>
            <person name="Morgado L.N."/>
            <person name="Niskanen T."/>
            <person name="Noordeloos M.E."/>
            <person name="Ohm R.A."/>
            <person name="Ortiz-Santana B."/>
            <person name="Ovrebo C."/>
            <person name="Racz N."/>
            <person name="Riley R."/>
            <person name="Savchenko A."/>
            <person name="Shiryaev A."/>
            <person name="Soop K."/>
            <person name="Spirin V."/>
            <person name="Szebenyi C."/>
            <person name="Tomsovsky M."/>
            <person name="Tulloss R.E."/>
            <person name="Uehling J."/>
            <person name="Grigoriev I.V."/>
            <person name="Vagvolgyi C."/>
            <person name="Papp T."/>
            <person name="Martin F.M."/>
            <person name="Miettinen O."/>
            <person name="Hibbett D.S."/>
            <person name="Nagy L.G."/>
        </authorList>
    </citation>
    <scope>NUCLEOTIDE SEQUENCE [LARGE SCALE GENOMIC DNA]</scope>
    <source>
        <strain evidence="3 4">OMC1185</strain>
    </source>
</reference>